<reference evidence="16" key="1">
    <citation type="submission" date="2018-06" db="EMBL/GenBank/DDBJ databases">
        <authorList>
            <person name="Zhirakovskaya E."/>
        </authorList>
    </citation>
    <scope>NUCLEOTIDE SEQUENCE</scope>
</reference>
<evidence type="ECO:0000256" key="9">
    <source>
        <dbReference type="ARBA" id="ARBA00022833"/>
    </source>
</evidence>
<evidence type="ECO:0000259" key="15">
    <source>
        <dbReference type="Pfam" id="PF01435"/>
    </source>
</evidence>
<dbReference type="PANTHER" id="PTHR43221:SF1">
    <property type="entry name" value="PROTEASE HTPX"/>
    <property type="match status" value="1"/>
</dbReference>
<feature type="transmembrane region" description="Helical" evidence="14">
    <location>
        <begin position="31"/>
        <end position="47"/>
    </location>
</feature>
<dbReference type="GO" id="GO:0005886">
    <property type="term" value="C:plasma membrane"/>
    <property type="evidence" value="ECO:0007669"/>
    <property type="project" value="UniProtKB-SubCell"/>
</dbReference>
<keyword evidence="6 14" id="KW-0812">Transmembrane</keyword>
<evidence type="ECO:0000256" key="6">
    <source>
        <dbReference type="ARBA" id="ARBA00022692"/>
    </source>
</evidence>
<dbReference type="InterPro" id="IPR001915">
    <property type="entry name" value="Peptidase_M48"/>
</dbReference>
<evidence type="ECO:0000256" key="13">
    <source>
        <dbReference type="SAM" id="MobiDB-lite"/>
    </source>
</evidence>
<comment type="similarity">
    <text evidence="3">Belongs to the peptidase M48B family.</text>
</comment>
<keyword evidence="12 14" id="KW-0472">Membrane</keyword>
<name>A0A3B0TAT6_9ZZZZ</name>
<evidence type="ECO:0000313" key="16">
    <source>
        <dbReference type="EMBL" id="VAW14000.1"/>
    </source>
</evidence>
<evidence type="ECO:0000256" key="12">
    <source>
        <dbReference type="ARBA" id="ARBA00023136"/>
    </source>
</evidence>
<dbReference type="EMBL" id="UOEO01000001">
    <property type="protein sequence ID" value="VAW14000.1"/>
    <property type="molecule type" value="Genomic_DNA"/>
</dbReference>
<gene>
    <name evidence="16" type="ORF">MNBD_ALPHA12-1100</name>
</gene>
<dbReference type="GO" id="GO:0004222">
    <property type="term" value="F:metalloendopeptidase activity"/>
    <property type="evidence" value="ECO:0007669"/>
    <property type="project" value="InterPro"/>
</dbReference>
<evidence type="ECO:0000256" key="4">
    <source>
        <dbReference type="ARBA" id="ARBA00022475"/>
    </source>
</evidence>
<keyword evidence="10 14" id="KW-1133">Transmembrane helix</keyword>
<feature type="domain" description="Peptidase M48" evidence="15">
    <location>
        <begin position="66"/>
        <end position="277"/>
    </location>
</feature>
<evidence type="ECO:0000256" key="7">
    <source>
        <dbReference type="ARBA" id="ARBA00022723"/>
    </source>
</evidence>
<feature type="transmembrane region" description="Helical" evidence="14">
    <location>
        <begin position="176"/>
        <end position="196"/>
    </location>
</feature>
<keyword evidence="4" id="KW-1003">Cell membrane</keyword>
<keyword evidence="9" id="KW-0862">Zinc</keyword>
<feature type="transmembrane region" description="Helical" evidence="14">
    <location>
        <begin position="143"/>
        <end position="164"/>
    </location>
</feature>
<keyword evidence="8" id="KW-0378">Hydrolase</keyword>
<keyword evidence="5 16" id="KW-0645">Protease</keyword>
<keyword evidence="7" id="KW-0479">Metal-binding</keyword>
<evidence type="ECO:0000256" key="1">
    <source>
        <dbReference type="ARBA" id="ARBA00001947"/>
    </source>
</evidence>
<dbReference type="GO" id="GO:0046872">
    <property type="term" value="F:metal ion binding"/>
    <property type="evidence" value="ECO:0007669"/>
    <property type="project" value="UniProtKB-KW"/>
</dbReference>
<accession>A0A3B0TAT6</accession>
<sequence length="330" mass="36396">MANAIRTLYLLATLTLLFMLIGLTVAGWDGMIIALVFSLVTNLFAYWNSDRLVLYMQNAVPLRATQAPEIYDMVEILSRRAGIPMPKIYLIEAIQPNAFATGRSPRHAVLAISSGLIAHLTRDELAAVIAHELAHIRSRDTMVMAMSATLAGAVSMLAQFGLFFGGRSSTSPLGPVGALIAIIVSPIAAIMVQLAVSRTREYEADRDGAHISGDPLALASALKKISRLNKSFENPWVRQKQTMAHLFIINPLSSRGTDRLFSTHPNVENRVAELERMAAQMQQKPALFERRHVSHSLRGMPQRQKYSRRSGLWRPPSAGAKNAHRRGPWG</sequence>
<feature type="transmembrane region" description="Helical" evidence="14">
    <location>
        <begin position="7"/>
        <end position="25"/>
    </location>
</feature>
<evidence type="ECO:0000256" key="2">
    <source>
        <dbReference type="ARBA" id="ARBA00004651"/>
    </source>
</evidence>
<dbReference type="Gene3D" id="3.30.2010.10">
    <property type="entry name" value="Metalloproteases ('zincins'), catalytic domain"/>
    <property type="match status" value="1"/>
</dbReference>
<comment type="cofactor">
    <cofactor evidence="1">
        <name>Zn(2+)</name>
        <dbReference type="ChEBI" id="CHEBI:29105"/>
    </cofactor>
</comment>
<comment type="subcellular location">
    <subcellularLocation>
        <location evidence="2">Cell membrane</location>
        <topology evidence="2">Multi-pass membrane protein</topology>
    </subcellularLocation>
</comment>
<dbReference type="Pfam" id="PF01435">
    <property type="entry name" value="Peptidase_M48"/>
    <property type="match status" value="1"/>
</dbReference>
<dbReference type="InterPro" id="IPR050083">
    <property type="entry name" value="HtpX_protease"/>
</dbReference>
<evidence type="ECO:0000256" key="3">
    <source>
        <dbReference type="ARBA" id="ARBA00009779"/>
    </source>
</evidence>
<feature type="region of interest" description="Disordered" evidence="13">
    <location>
        <begin position="292"/>
        <end position="330"/>
    </location>
</feature>
<evidence type="ECO:0000256" key="11">
    <source>
        <dbReference type="ARBA" id="ARBA00023049"/>
    </source>
</evidence>
<organism evidence="16">
    <name type="scientific">hydrothermal vent metagenome</name>
    <dbReference type="NCBI Taxonomy" id="652676"/>
    <lineage>
        <taxon>unclassified sequences</taxon>
        <taxon>metagenomes</taxon>
        <taxon>ecological metagenomes</taxon>
    </lineage>
</organism>
<evidence type="ECO:0000256" key="8">
    <source>
        <dbReference type="ARBA" id="ARBA00022801"/>
    </source>
</evidence>
<dbReference type="InterPro" id="IPR022919">
    <property type="entry name" value="Pept_M48_protease_HtpX"/>
</dbReference>
<evidence type="ECO:0000256" key="14">
    <source>
        <dbReference type="SAM" id="Phobius"/>
    </source>
</evidence>
<proteinExistence type="inferred from homology"/>
<dbReference type="GO" id="GO:0006508">
    <property type="term" value="P:proteolysis"/>
    <property type="evidence" value="ECO:0007669"/>
    <property type="project" value="UniProtKB-KW"/>
</dbReference>
<evidence type="ECO:0000256" key="10">
    <source>
        <dbReference type="ARBA" id="ARBA00022989"/>
    </source>
</evidence>
<dbReference type="AlphaFoldDB" id="A0A3B0TAT6"/>
<dbReference type="HAMAP" id="MF_00188">
    <property type="entry name" value="Pept_M48_protease_HtpX"/>
    <property type="match status" value="1"/>
</dbReference>
<keyword evidence="11" id="KW-0482">Metalloprotease</keyword>
<protein>
    <submittedName>
        <fullName evidence="16">Protease HtpX homolog</fullName>
    </submittedName>
</protein>
<dbReference type="PANTHER" id="PTHR43221">
    <property type="entry name" value="PROTEASE HTPX"/>
    <property type="match status" value="1"/>
</dbReference>
<evidence type="ECO:0000256" key="5">
    <source>
        <dbReference type="ARBA" id="ARBA00022670"/>
    </source>
</evidence>